<comment type="caution">
    <text evidence="2">The sequence shown here is derived from an EMBL/GenBank/DDBJ whole genome shotgun (WGS) entry which is preliminary data.</text>
</comment>
<protein>
    <submittedName>
        <fullName evidence="2">Uncharacterized protein</fullName>
    </submittedName>
</protein>
<evidence type="ECO:0000313" key="2">
    <source>
        <dbReference type="EMBL" id="ETO99771.1"/>
    </source>
</evidence>
<feature type="compositionally biased region" description="Basic and acidic residues" evidence="1">
    <location>
        <begin position="24"/>
        <end position="37"/>
    </location>
</feature>
<dbReference type="AlphaFoldDB" id="W2VN43"/>
<accession>W2VN43</accession>
<proteinExistence type="predicted"/>
<reference evidence="2 3" key="1">
    <citation type="submission" date="2013-11" db="EMBL/GenBank/DDBJ databases">
        <title>The Genome Sequence of Phytophthora parasitica CJ01A1.</title>
        <authorList>
            <consortium name="The Broad Institute Genomics Platform"/>
            <person name="Russ C."/>
            <person name="Tyler B."/>
            <person name="Panabieres F."/>
            <person name="Shan W."/>
            <person name="Tripathy S."/>
            <person name="Grunwald N."/>
            <person name="Machado M."/>
            <person name="Johnson C.S."/>
            <person name="Walker B."/>
            <person name="Young S.K."/>
            <person name="Zeng Q."/>
            <person name="Gargeya S."/>
            <person name="Fitzgerald M."/>
            <person name="Haas B."/>
            <person name="Abouelleil A."/>
            <person name="Allen A.W."/>
            <person name="Alvarado L."/>
            <person name="Arachchi H.M."/>
            <person name="Berlin A.M."/>
            <person name="Chapman S.B."/>
            <person name="Gainer-Dewar J."/>
            <person name="Goldberg J."/>
            <person name="Griggs A."/>
            <person name="Gujja S."/>
            <person name="Hansen M."/>
            <person name="Howarth C."/>
            <person name="Imamovic A."/>
            <person name="Ireland A."/>
            <person name="Larimer J."/>
            <person name="McCowan C."/>
            <person name="Murphy C."/>
            <person name="Pearson M."/>
            <person name="Poon T.W."/>
            <person name="Priest M."/>
            <person name="Roberts A."/>
            <person name="Saif S."/>
            <person name="Shea T."/>
            <person name="Sisk P."/>
            <person name="Sykes S."/>
            <person name="Wortman J."/>
            <person name="Nusbaum C."/>
            <person name="Birren B."/>
        </authorList>
    </citation>
    <scope>NUCLEOTIDE SEQUENCE [LARGE SCALE GENOMIC DNA]</scope>
    <source>
        <strain evidence="2 3">CJ01A1</strain>
    </source>
</reference>
<organism evidence="2 3">
    <name type="scientific">Phytophthora nicotianae CJ01A1</name>
    <dbReference type="NCBI Taxonomy" id="1317063"/>
    <lineage>
        <taxon>Eukaryota</taxon>
        <taxon>Sar</taxon>
        <taxon>Stramenopiles</taxon>
        <taxon>Oomycota</taxon>
        <taxon>Peronosporomycetes</taxon>
        <taxon>Peronosporales</taxon>
        <taxon>Peronosporaceae</taxon>
        <taxon>Phytophthora</taxon>
    </lineage>
</organism>
<feature type="region of interest" description="Disordered" evidence="1">
    <location>
        <begin position="24"/>
        <end position="49"/>
    </location>
</feature>
<evidence type="ECO:0000313" key="3">
    <source>
        <dbReference type="Proteomes" id="UP000018958"/>
    </source>
</evidence>
<dbReference type="EMBL" id="ANIX01005093">
    <property type="protein sequence ID" value="ETO99771.1"/>
    <property type="molecule type" value="Genomic_DNA"/>
</dbReference>
<evidence type="ECO:0000256" key="1">
    <source>
        <dbReference type="SAM" id="MobiDB-lite"/>
    </source>
</evidence>
<dbReference type="Proteomes" id="UP000018958">
    <property type="component" value="Unassembled WGS sequence"/>
</dbReference>
<name>W2VN43_PHYNI</name>
<sequence length="49" mass="5850">MEHILGFFKAKNNDWEQIKSVVIDKDIDADTHPRRTSTENWHPPQNHRP</sequence>
<gene>
    <name evidence="2" type="ORF">F441_22806</name>
</gene>